<dbReference type="InterPro" id="IPR004314">
    <property type="entry name" value="Neprosin"/>
</dbReference>
<reference evidence="2" key="2">
    <citation type="submission" date="2020-10" db="EMBL/GenBank/DDBJ databases">
        <authorList>
            <person name="Scholz U."/>
            <person name="Mascher M."/>
            <person name="Fiebig A."/>
        </authorList>
    </citation>
    <scope>NUCLEOTIDE SEQUENCE [LARGE SCALE GENOMIC DNA]</scope>
    <source>
        <strain evidence="2">cv. Morex</strain>
    </source>
</reference>
<dbReference type="AlphaFoldDB" id="A0A8I6Y5M7"/>
<dbReference type="PANTHER" id="PTHR31589">
    <property type="entry name" value="PROTEIN, PUTATIVE (DUF239)-RELATED-RELATED"/>
    <property type="match status" value="1"/>
</dbReference>
<dbReference type="SMR" id="A0A8I6Y5M7"/>
<accession>A0A8I6Y5M7</accession>
<dbReference type="InterPro" id="IPR025521">
    <property type="entry name" value="Neprosin_propep"/>
</dbReference>
<dbReference type="Gramene" id="HORVU.MOREX.r2.6HG0517860.1">
    <property type="protein sequence ID" value="HORVU.MOREX.r2.6HG0517860.1"/>
    <property type="gene ID" value="HORVU.MOREX.r2.6HG0517860"/>
</dbReference>
<dbReference type="Pfam" id="PF14365">
    <property type="entry name" value="Neprosin_AP"/>
    <property type="match status" value="1"/>
</dbReference>
<dbReference type="PROSITE" id="PS52045">
    <property type="entry name" value="NEPROSIN_PEP_CD"/>
    <property type="match status" value="1"/>
</dbReference>
<dbReference type="Proteomes" id="UP000011116">
    <property type="component" value="Chromosome 6H"/>
</dbReference>
<dbReference type="InterPro" id="IPR053168">
    <property type="entry name" value="Glutamic_endopeptidase"/>
</dbReference>
<reference evidence="2" key="3">
    <citation type="submission" date="2022-01" db="UniProtKB">
        <authorList>
            <consortium name="EnsemblPlants"/>
        </authorList>
    </citation>
    <scope>IDENTIFICATION</scope>
    <source>
        <strain evidence="2">subsp. vulgare</strain>
    </source>
</reference>
<sequence>MNMRNRPCYISTMKEKPSIRVIILFAYFALSIGGTEGKCIKGGSNTSRVLMNCQVNKTIMVEGGDVYDCVGVNLQPAFHHPLLKDHKIQMEPSSLPFNVHTESPSSMHTIPQAQLSIIDCPTGTIPILRNNRGDHVATYSTDQVVAKGEQQEAAGIKYFDELYGTRARINVYEPKVKTGSKDLSASSIQIGGRSEVTNADSIGVGSWVYPSYSGDNFARFHVYWYDGLQNKDCVDHECPAFVQVSSIVGLGGRIHPVSIYNGPQYEIVVQIFKDPKTKNWWVTYGEKNTPIGYWPSSLFHYMKQSCNYALWGGYVTGPTASTNSPQMGSGHFGSEGYGKAAFMKNIQIVDKNNNHVTPHTNKARPGSSNLDKYTTDGYDVNKYGMHIYYGGPGAVV</sequence>
<reference evidence="3" key="1">
    <citation type="journal article" date="2012" name="Nature">
        <title>A physical, genetic and functional sequence assembly of the barley genome.</title>
        <authorList>
            <consortium name="The International Barley Genome Sequencing Consortium"/>
            <person name="Mayer K.F."/>
            <person name="Waugh R."/>
            <person name="Brown J.W."/>
            <person name="Schulman A."/>
            <person name="Langridge P."/>
            <person name="Platzer M."/>
            <person name="Fincher G.B."/>
            <person name="Muehlbauer G.J."/>
            <person name="Sato K."/>
            <person name="Close T.J."/>
            <person name="Wise R.P."/>
            <person name="Stein N."/>
        </authorList>
    </citation>
    <scope>NUCLEOTIDE SEQUENCE [LARGE SCALE GENOMIC DNA]</scope>
    <source>
        <strain evidence="3">cv. Morex</strain>
    </source>
</reference>
<organism evidence="2 3">
    <name type="scientific">Hordeum vulgare subsp. vulgare</name>
    <name type="common">Domesticated barley</name>
    <dbReference type="NCBI Taxonomy" id="112509"/>
    <lineage>
        <taxon>Eukaryota</taxon>
        <taxon>Viridiplantae</taxon>
        <taxon>Streptophyta</taxon>
        <taxon>Embryophyta</taxon>
        <taxon>Tracheophyta</taxon>
        <taxon>Spermatophyta</taxon>
        <taxon>Magnoliopsida</taxon>
        <taxon>Liliopsida</taxon>
        <taxon>Poales</taxon>
        <taxon>Poaceae</taxon>
        <taxon>BOP clade</taxon>
        <taxon>Pooideae</taxon>
        <taxon>Triticodae</taxon>
        <taxon>Triticeae</taxon>
        <taxon>Hordeinae</taxon>
        <taxon>Hordeum</taxon>
    </lineage>
</organism>
<name>A0A8I6Y5M7_HORVV</name>
<evidence type="ECO:0000313" key="2">
    <source>
        <dbReference type="EnsemblPlants" id="HORVU.MOREX.r3.6HG0624070.1"/>
    </source>
</evidence>
<keyword evidence="3" id="KW-1185">Reference proteome</keyword>
<feature type="domain" description="Neprosin PEP catalytic" evidence="1">
    <location>
        <begin position="144"/>
        <end position="396"/>
    </location>
</feature>
<gene>
    <name evidence="2" type="primary">LOC123403694</name>
</gene>
<proteinExistence type="predicted"/>
<dbReference type="EnsemblPlants" id="HORVU.MOREX.r3.6HG0624070.1">
    <property type="protein sequence ID" value="HORVU.MOREX.r3.6HG0624070.1"/>
    <property type="gene ID" value="HORVU.MOREX.r3.6HG0624070"/>
</dbReference>
<dbReference type="Gramene" id="HORVU.MOREX.r3.6HG0624070.1">
    <property type="protein sequence ID" value="HORVU.MOREX.r3.6HG0624070.1"/>
    <property type="gene ID" value="HORVU.MOREX.r3.6HG0624070"/>
</dbReference>
<evidence type="ECO:0000313" key="3">
    <source>
        <dbReference type="Proteomes" id="UP000011116"/>
    </source>
</evidence>
<dbReference type="PANTHER" id="PTHR31589:SF135">
    <property type="entry name" value="OS05G0341100 PROTEIN"/>
    <property type="match status" value="1"/>
</dbReference>
<protein>
    <recommendedName>
        <fullName evidence="1">Neprosin PEP catalytic domain-containing protein</fullName>
    </recommendedName>
</protein>
<evidence type="ECO:0000259" key="1">
    <source>
        <dbReference type="PROSITE" id="PS52045"/>
    </source>
</evidence>
<dbReference type="Pfam" id="PF03080">
    <property type="entry name" value="Neprosin"/>
    <property type="match status" value="1"/>
</dbReference>